<protein>
    <submittedName>
        <fullName evidence="1">Uncharacterized protein</fullName>
    </submittedName>
</protein>
<evidence type="ECO:0000313" key="1">
    <source>
        <dbReference type="WBParaSite" id="SCUD_0002277401-mRNA-1"/>
    </source>
</evidence>
<dbReference type="AlphaFoldDB" id="A0A183L603"/>
<name>A0A183L603_9TREM</name>
<sequence length="42" mass="5379">MNLKENLTVYFYDQYNRYYYYMHVLSLVVDCMYDCSQHYHDH</sequence>
<reference evidence="1" key="1">
    <citation type="submission" date="2016-06" db="UniProtKB">
        <authorList>
            <consortium name="WormBaseParasite"/>
        </authorList>
    </citation>
    <scope>IDENTIFICATION</scope>
</reference>
<dbReference type="WBParaSite" id="SCUD_0002277401-mRNA-1">
    <property type="protein sequence ID" value="SCUD_0002277401-mRNA-1"/>
    <property type="gene ID" value="SCUD_0002277401"/>
</dbReference>
<organism evidence="1">
    <name type="scientific">Schistosoma curassoni</name>
    <dbReference type="NCBI Taxonomy" id="6186"/>
    <lineage>
        <taxon>Eukaryota</taxon>
        <taxon>Metazoa</taxon>
        <taxon>Spiralia</taxon>
        <taxon>Lophotrochozoa</taxon>
        <taxon>Platyhelminthes</taxon>
        <taxon>Trematoda</taxon>
        <taxon>Digenea</taxon>
        <taxon>Strigeidida</taxon>
        <taxon>Schistosomatoidea</taxon>
        <taxon>Schistosomatidae</taxon>
        <taxon>Schistosoma</taxon>
    </lineage>
</organism>
<accession>A0A183L603</accession>
<proteinExistence type="predicted"/>